<keyword evidence="1" id="KW-0175">Coiled coil</keyword>
<organism evidence="2 3">
    <name type="scientific">Dipteronia sinensis</name>
    <dbReference type="NCBI Taxonomy" id="43782"/>
    <lineage>
        <taxon>Eukaryota</taxon>
        <taxon>Viridiplantae</taxon>
        <taxon>Streptophyta</taxon>
        <taxon>Embryophyta</taxon>
        <taxon>Tracheophyta</taxon>
        <taxon>Spermatophyta</taxon>
        <taxon>Magnoliopsida</taxon>
        <taxon>eudicotyledons</taxon>
        <taxon>Gunneridae</taxon>
        <taxon>Pentapetalae</taxon>
        <taxon>rosids</taxon>
        <taxon>malvids</taxon>
        <taxon>Sapindales</taxon>
        <taxon>Sapindaceae</taxon>
        <taxon>Hippocastanoideae</taxon>
        <taxon>Acereae</taxon>
        <taxon>Dipteronia</taxon>
    </lineage>
</organism>
<dbReference type="PANTHER" id="PTHR21596:SF65">
    <property type="entry name" value="PROTEIN INVOLVED IN DE NOVO 2-RELATED"/>
    <property type="match status" value="1"/>
</dbReference>
<dbReference type="EMBL" id="JANJYJ010000001">
    <property type="protein sequence ID" value="KAK3232145.1"/>
    <property type="molecule type" value="Genomic_DNA"/>
</dbReference>
<feature type="coiled-coil region" evidence="1">
    <location>
        <begin position="144"/>
        <end position="222"/>
    </location>
</feature>
<dbReference type="AlphaFoldDB" id="A0AAE0BA84"/>
<dbReference type="Proteomes" id="UP001281410">
    <property type="component" value="Unassembled WGS sequence"/>
</dbReference>
<dbReference type="GO" id="GO:0080188">
    <property type="term" value="P:gene silencing by siRNA-directed DNA methylation"/>
    <property type="evidence" value="ECO:0007669"/>
    <property type="project" value="InterPro"/>
</dbReference>
<keyword evidence="3" id="KW-1185">Reference proteome</keyword>
<proteinExistence type="predicted"/>
<comment type="caution">
    <text evidence="2">The sequence shown here is derived from an EMBL/GenBank/DDBJ whole genome shotgun (WGS) entry which is preliminary data.</text>
</comment>
<evidence type="ECO:0000256" key="1">
    <source>
        <dbReference type="SAM" id="Coils"/>
    </source>
</evidence>
<dbReference type="InterPro" id="IPR045177">
    <property type="entry name" value="FDM1-5/IDN2"/>
</dbReference>
<accession>A0AAE0BA84</accession>
<reference evidence="2" key="1">
    <citation type="journal article" date="2023" name="Plant J.">
        <title>Genome sequences and population genomics provide insights into the demographic history, inbreeding, and mutation load of two 'living fossil' tree species of Dipteronia.</title>
        <authorList>
            <person name="Feng Y."/>
            <person name="Comes H.P."/>
            <person name="Chen J."/>
            <person name="Zhu S."/>
            <person name="Lu R."/>
            <person name="Zhang X."/>
            <person name="Li P."/>
            <person name="Qiu J."/>
            <person name="Olsen K.M."/>
            <person name="Qiu Y."/>
        </authorList>
    </citation>
    <scope>NUCLEOTIDE SEQUENCE</scope>
    <source>
        <strain evidence="2">NBL</strain>
    </source>
</reference>
<gene>
    <name evidence="2" type="ORF">Dsin_004026</name>
</gene>
<feature type="coiled-coil region" evidence="1">
    <location>
        <begin position="70"/>
        <end position="106"/>
    </location>
</feature>
<name>A0AAE0BA84_9ROSI</name>
<dbReference type="PANTHER" id="PTHR21596">
    <property type="entry name" value="RIBONUCLEASE P SUBUNIT P38"/>
    <property type="match status" value="1"/>
</dbReference>
<evidence type="ECO:0000313" key="2">
    <source>
        <dbReference type="EMBL" id="KAK3232145.1"/>
    </source>
</evidence>
<evidence type="ECO:0000313" key="3">
    <source>
        <dbReference type="Proteomes" id="UP001281410"/>
    </source>
</evidence>
<protein>
    <submittedName>
        <fullName evidence="2">Uncharacterized protein</fullName>
    </submittedName>
</protein>
<sequence length="299" mass="34277">MVHSNKTLVVTTTTIDFTKIQNPKSKNISIKITSISSPNKIGSIHKLGAPILQFSALEIKKIQLSARDHFQKISNDHEKLKLQLESQKTELELRGVDLEKREARNENDRKTLAEEIEQIAVRNSSLQLASAEQQKADEDVMNLAEDHKREKEKLHDKILQLERQLDAKHNLELEIQTLKGTFNVMKHMGDGDDGDAEVLEKMDTILKDLREKEGELEDLDALNQTLVVKERKSNDELQEARKELVNVSTFEFHNLKCLLPITNLLVANKRKISIEMVLLDLGTRVSRIYNFGMAYLPFY</sequence>